<proteinExistence type="predicted"/>
<dbReference type="Pfam" id="PF10184">
    <property type="entry name" value="DUF2358"/>
    <property type="match status" value="1"/>
</dbReference>
<keyword evidence="2" id="KW-1185">Reference proteome</keyword>
<reference evidence="1" key="1">
    <citation type="submission" date="2021-06" db="EMBL/GenBank/DDBJ databases">
        <authorList>
            <person name="Kallberg Y."/>
            <person name="Tangrot J."/>
            <person name="Rosling A."/>
        </authorList>
    </citation>
    <scope>NUCLEOTIDE SEQUENCE</scope>
    <source>
        <strain evidence="1">CL551</strain>
    </source>
</reference>
<dbReference type="InterPro" id="IPR018790">
    <property type="entry name" value="DUF2358"/>
</dbReference>
<evidence type="ECO:0000313" key="1">
    <source>
        <dbReference type="EMBL" id="CAG8604908.1"/>
    </source>
</evidence>
<gene>
    <name evidence="1" type="ORF">AMORRO_LOCUS7949</name>
</gene>
<protein>
    <submittedName>
        <fullName evidence="1">18401_t:CDS:1</fullName>
    </submittedName>
</protein>
<sequence length="370" mass="42755">MFNGTKINIAILLTKVQLRSPSVNPFLQKALFTKFHCHNSSKSFSTSQHSEQSDTKVDQDKPHRLQEKNLLLWGHESESAFDDYRNTQDNLNRKTVLNQAEPPEKEPKGSDDYTLNVGRAIRTLRSDLSLFFEHGLTDTSVYSQNILLSDPYHTGLHVRGKHVYIGIANLLRWSLVWYFDDLTLEILKIHVVDNDAENGSGHDEYFKDPTFDDTLGEKLQNSKKVPLSRDQITSSELPIQSSNRNRNTRLFIRWSLEGTPRSSYIFSMFSSRSTRIPRSTFSGVFMYKFDLKNGLISEHHVKNIIPAPSRRAVLYQGFGGLGGLLWRIRSGMRQKNEWGVGNPNPELKYKKQFEIYLKQKYPKAMLEYYI</sequence>
<organism evidence="1 2">
    <name type="scientific">Acaulospora morrowiae</name>
    <dbReference type="NCBI Taxonomy" id="94023"/>
    <lineage>
        <taxon>Eukaryota</taxon>
        <taxon>Fungi</taxon>
        <taxon>Fungi incertae sedis</taxon>
        <taxon>Mucoromycota</taxon>
        <taxon>Glomeromycotina</taxon>
        <taxon>Glomeromycetes</taxon>
        <taxon>Diversisporales</taxon>
        <taxon>Acaulosporaceae</taxon>
        <taxon>Acaulospora</taxon>
    </lineage>
</organism>
<accession>A0A9N9CIJ0</accession>
<dbReference type="PANTHER" id="PTHR31094">
    <property type="entry name" value="RIKEN CDNA 2310061I04 GENE"/>
    <property type="match status" value="1"/>
</dbReference>
<dbReference type="AlphaFoldDB" id="A0A9N9CIJ0"/>
<dbReference type="EMBL" id="CAJVPV010006423">
    <property type="protein sequence ID" value="CAG8604908.1"/>
    <property type="molecule type" value="Genomic_DNA"/>
</dbReference>
<dbReference type="PANTHER" id="PTHR31094:SF2">
    <property type="entry name" value="RIKEN CDNA 2310061I04 GENE"/>
    <property type="match status" value="1"/>
</dbReference>
<comment type="caution">
    <text evidence="1">The sequence shown here is derived from an EMBL/GenBank/DDBJ whole genome shotgun (WGS) entry which is preliminary data.</text>
</comment>
<dbReference type="OrthoDB" id="1099063at2759"/>
<evidence type="ECO:0000313" key="2">
    <source>
        <dbReference type="Proteomes" id="UP000789342"/>
    </source>
</evidence>
<name>A0A9N9CIJ0_9GLOM</name>
<dbReference type="Proteomes" id="UP000789342">
    <property type="component" value="Unassembled WGS sequence"/>
</dbReference>